<name>A0ABS8YH65_9BACL</name>
<feature type="transmembrane region" description="Helical" evidence="1">
    <location>
        <begin position="68"/>
        <end position="88"/>
    </location>
</feature>
<feature type="transmembrane region" description="Helical" evidence="1">
    <location>
        <begin position="94"/>
        <end position="114"/>
    </location>
</feature>
<proteinExistence type="predicted"/>
<keyword evidence="3" id="KW-1185">Reference proteome</keyword>
<evidence type="ECO:0000256" key="1">
    <source>
        <dbReference type="SAM" id="Phobius"/>
    </source>
</evidence>
<dbReference type="RefSeq" id="WP_233697534.1">
    <property type="nucleotide sequence ID" value="NZ_JAJNBZ010000013.1"/>
</dbReference>
<evidence type="ECO:0000313" key="3">
    <source>
        <dbReference type="Proteomes" id="UP001199916"/>
    </source>
</evidence>
<organism evidence="2 3">
    <name type="scientific">Paenibacillus profundus</name>
    <dbReference type="NCBI Taxonomy" id="1173085"/>
    <lineage>
        <taxon>Bacteria</taxon>
        <taxon>Bacillati</taxon>
        <taxon>Bacillota</taxon>
        <taxon>Bacilli</taxon>
        <taxon>Bacillales</taxon>
        <taxon>Paenibacillaceae</taxon>
        <taxon>Paenibacillus</taxon>
    </lineage>
</organism>
<keyword evidence="1" id="KW-1133">Transmembrane helix</keyword>
<comment type="caution">
    <text evidence="2">The sequence shown here is derived from an EMBL/GenBank/DDBJ whole genome shotgun (WGS) entry which is preliminary data.</text>
</comment>
<reference evidence="2 3" key="1">
    <citation type="submission" date="2021-11" db="EMBL/GenBank/DDBJ databases">
        <title>Draft genome sequence of Paenibacillus profundus YoMME, a new Gram-positive bacteria with exoelectrogenic properties.</title>
        <authorList>
            <person name="Hubenova Y."/>
            <person name="Hubenova E."/>
            <person name="Manasiev Y."/>
            <person name="Peykov S."/>
            <person name="Mitov M."/>
        </authorList>
    </citation>
    <scope>NUCLEOTIDE SEQUENCE [LARGE SCALE GENOMIC DNA]</scope>
    <source>
        <strain evidence="2 3">YoMME</strain>
    </source>
</reference>
<evidence type="ECO:0008006" key="4">
    <source>
        <dbReference type="Google" id="ProtNLM"/>
    </source>
</evidence>
<dbReference type="EMBL" id="JAJNBZ010000013">
    <property type="protein sequence ID" value="MCE5170912.1"/>
    <property type="molecule type" value="Genomic_DNA"/>
</dbReference>
<gene>
    <name evidence="2" type="ORF">LQV63_16530</name>
</gene>
<feature type="transmembrane region" description="Helical" evidence="1">
    <location>
        <begin position="36"/>
        <end position="56"/>
    </location>
</feature>
<protein>
    <recommendedName>
        <fullName evidence="4">Group-specific protein</fullName>
    </recommendedName>
</protein>
<feature type="transmembrane region" description="Helical" evidence="1">
    <location>
        <begin position="12"/>
        <end position="30"/>
    </location>
</feature>
<keyword evidence="1" id="KW-0472">Membrane</keyword>
<sequence length="117" mass="13480">MVLLKKLTIHYIILAVIVAIAVFTHFFIPNQIIKDIALSCAIIYFWILVLTLKIIDGRKQTESVEKSTEVYTGYAVVLGFNFFIQIFADDKTMKNTSLAFAFVYFTIFAIIYLVKRK</sequence>
<keyword evidence="1" id="KW-0812">Transmembrane</keyword>
<dbReference type="Proteomes" id="UP001199916">
    <property type="component" value="Unassembled WGS sequence"/>
</dbReference>
<evidence type="ECO:0000313" key="2">
    <source>
        <dbReference type="EMBL" id="MCE5170912.1"/>
    </source>
</evidence>
<accession>A0ABS8YH65</accession>